<keyword evidence="8 10" id="KW-0472">Membrane</keyword>
<name>A0A1V4GKY2_MORLA</name>
<evidence type="ECO:0000313" key="12">
    <source>
        <dbReference type="EMBL" id="STZ00324.1"/>
    </source>
</evidence>
<keyword evidence="3" id="KW-0050">Antiport</keyword>
<dbReference type="Proteomes" id="UP000254107">
    <property type="component" value="Unassembled WGS sequence"/>
</dbReference>
<reference evidence="11" key="2">
    <citation type="submission" date="2017-03" db="EMBL/GenBank/DDBJ databases">
        <authorList>
            <person name="Afonso C.L."/>
            <person name="Miller P.J."/>
            <person name="Scott M.A."/>
            <person name="Spackman E."/>
            <person name="Goraichik I."/>
            <person name="Dimitrov K.M."/>
            <person name="Suarez D.L."/>
            <person name="Swayne D.E."/>
        </authorList>
    </citation>
    <scope>NUCLEOTIDE SEQUENCE</scope>
    <source>
        <strain evidence="11">CCUG 4441</strain>
    </source>
</reference>
<keyword evidence="4" id="KW-1003">Cell membrane</keyword>
<evidence type="ECO:0000256" key="2">
    <source>
        <dbReference type="ARBA" id="ARBA00022448"/>
    </source>
</evidence>
<organism evidence="11 13">
    <name type="scientific">Moraxella lacunata</name>
    <dbReference type="NCBI Taxonomy" id="477"/>
    <lineage>
        <taxon>Bacteria</taxon>
        <taxon>Pseudomonadati</taxon>
        <taxon>Pseudomonadota</taxon>
        <taxon>Gammaproteobacteria</taxon>
        <taxon>Moraxellales</taxon>
        <taxon>Moraxellaceae</taxon>
        <taxon>Moraxella</taxon>
    </lineage>
</organism>
<reference evidence="13" key="1">
    <citation type="submission" date="2017-03" db="EMBL/GenBank/DDBJ databases">
        <title>Draft genome sequence of Moraxella equi CCUG 4950T type strain.</title>
        <authorList>
            <person name="Salva-Serra F."/>
            <person name="Engstrom-Jakobsson H."/>
            <person name="Thorell K."/>
            <person name="Jaen-Luchoro D."/>
            <person name="Gonzales-Siles L."/>
            <person name="Karlsson R."/>
            <person name="Yazdan S."/>
            <person name="Boulund F."/>
            <person name="Johnning A."/>
            <person name="Engstrand L."/>
            <person name="Kristiansson E."/>
            <person name="Moore E."/>
        </authorList>
    </citation>
    <scope>NUCLEOTIDE SEQUENCE [LARGE SCALE GENOMIC DNA]</scope>
    <source>
        <strain evidence="13">CCUG 4441</strain>
    </source>
</reference>
<reference evidence="12 14" key="3">
    <citation type="submission" date="2018-06" db="EMBL/GenBank/DDBJ databases">
        <authorList>
            <consortium name="Pathogen Informatics"/>
            <person name="Doyle S."/>
        </authorList>
    </citation>
    <scope>NUCLEOTIDE SEQUENCE [LARGE SCALE GENOMIC DNA]</scope>
    <source>
        <strain evidence="12 14">NCTC7911</strain>
    </source>
</reference>
<dbReference type="Pfam" id="PF01554">
    <property type="entry name" value="MatE"/>
    <property type="match status" value="2"/>
</dbReference>
<keyword evidence="7" id="KW-0406">Ion transport</keyword>
<dbReference type="CDD" id="cd13131">
    <property type="entry name" value="MATE_NorM_like"/>
    <property type="match status" value="1"/>
</dbReference>
<dbReference type="InterPro" id="IPR048279">
    <property type="entry name" value="MdtK-like"/>
</dbReference>
<evidence type="ECO:0000256" key="3">
    <source>
        <dbReference type="ARBA" id="ARBA00022449"/>
    </source>
</evidence>
<accession>A0A1V4GKY2</accession>
<dbReference type="PANTHER" id="PTHR43298">
    <property type="entry name" value="MULTIDRUG RESISTANCE PROTEIN NORM-RELATED"/>
    <property type="match status" value="1"/>
</dbReference>
<dbReference type="GO" id="GO:0005886">
    <property type="term" value="C:plasma membrane"/>
    <property type="evidence" value="ECO:0007669"/>
    <property type="project" value="UniProtKB-SubCell"/>
</dbReference>
<dbReference type="GO" id="GO:0042910">
    <property type="term" value="F:xenobiotic transmembrane transporter activity"/>
    <property type="evidence" value="ECO:0007669"/>
    <property type="project" value="InterPro"/>
</dbReference>
<dbReference type="PANTHER" id="PTHR43298:SF2">
    <property type="entry name" value="FMN_FAD EXPORTER YEEO-RELATED"/>
    <property type="match status" value="1"/>
</dbReference>
<keyword evidence="5 10" id="KW-0812">Transmembrane</keyword>
<feature type="transmembrane region" description="Helical" evidence="10">
    <location>
        <begin position="433"/>
        <end position="454"/>
    </location>
</feature>
<evidence type="ECO:0000313" key="13">
    <source>
        <dbReference type="Proteomes" id="UP000191025"/>
    </source>
</evidence>
<dbReference type="Proteomes" id="UP000191025">
    <property type="component" value="Unassembled WGS sequence"/>
</dbReference>
<feature type="transmembrane region" description="Helical" evidence="10">
    <location>
        <begin position="256"/>
        <end position="279"/>
    </location>
</feature>
<feature type="transmembrane region" description="Helical" evidence="10">
    <location>
        <begin position="174"/>
        <end position="196"/>
    </location>
</feature>
<feature type="transmembrane region" description="Helical" evidence="10">
    <location>
        <begin position="202"/>
        <end position="228"/>
    </location>
</feature>
<evidence type="ECO:0000256" key="9">
    <source>
        <dbReference type="ARBA" id="ARBA00031636"/>
    </source>
</evidence>
<dbReference type="RefSeq" id="WP_062501194.1">
    <property type="nucleotide sequence ID" value="NZ_MXAN01000122.1"/>
</dbReference>
<evidence type="ECO:0000256" key="10">
    <source>
        <dbReference type="SAM" id="Phobius"/>
    </source>
</evidence>
<feature type="transmembrane region" description="Helical" evidence="10">
    <location>
        <begin position="366"/>
        <end position="385"/>
    </location>
</feature>
<dbReference type="GeneID" id="302270287"/>
<feature type="transmembrane region" description="Helical" evidence="10">
    <location>
        <begin position="106"/>
        <end position="125"/>
    </location>
</feature>
<evidence type="ECO:0000256" key="1">
    <source>
        <dbReference type="ARBA" id="ARBA00004429"/>
    </source>
</evidence>
<dbReference type="InterPro" id="IPR050222">
    <property type="entry name" value="MATE_MdtK"/>
</dbReference>
<evidence type="ECO:0000313" key="14">
    <source>
        <dbReference type="Proteomes" id="UP000254107"/>
    </source>
</evidence>
<dbReference type="GO" id="GO:0015297">
    <property type="term" value="F:antiporter activity"/>
    <property type="evidence" value="ECO:0007669"/>
    <property type="project" value="UniProtKB-KW"/>
</dbReference>
<keyword evidence="6 10" id="KW-1133">Transmembrane helix</keyword>
<evidence type="ECO:0000256" key="7">
    <source>
        <dbReference type="ARBA" id="ARBA00023065"/>
    </source>
</evidence>
<keyword evidence="2" id="KW-0813">Transport</keyword>
<feature type="transmembrane region" description="Helical" evidence="10">
    <location>
        <begin position="335"/>
        <end position="354"/>
    </location>
</feature>
<feature type="transmembrane region" description="Helical" evidence="10">
    <location>
        <begin position="406"/>
        <end position="427"/>
    </location>
</feature>
<dbReference type="NCBIfam" id="TIGR00797">
    <property type="entry name" value="matE"/>
    <property type="match status" value="1"/>
</dbReference>
<dbReference type="InterPro" id="IPR002528">
    <property type="entry name" value="MATE_fam"/>
</dbReference>
<dbReference type="AlphaFoldDB" id="A0A1V4GKY2"/>
<keyword evidence="14" id="KW-1185">Reference proteome</keyword>
<evidence type="ECO:0000256" key="8">
    <source>
        <dbReference type="ARBA" id="ARBA00023136"/>
    </source>
</evidence>
<sequence>MFLDLNRHSFADYKKEFIALATLALPMLLSQIAQVGTGFVDTVMAGSVSKEDLSAVGLGNSLFVTIYITLLGVMTALNPLIAQQYGAVNKGDAKAGDIGELGRQGLWYGLLMGVIGMVLIWAAILPFEHYFGHLSTNTLAITKEYLWFIGLAMPAAMIHRTLHAYASSLNKPKVIMIVSWLCFFANIPLNYVFVYGKFGMPALGGAGCGLATAIVFWLNAIILGIYIAKDRYFHEFGLMDKFSLPNIRLFGDITKLGIPIGLSFFIEVSLFSCIMFLVARLDGNTENYVAAQQIAINITSLIFMIPQSLGVASTVRVGMAMGRREPKSARYSSGVALSGAVAISFLTAAFLVIGREQLATLYTKDTAVIAIASAIILYAAAFQLVDAVQCVASYALRGYKVTTVPMIIHIIAFWGCGLLPGMVLAFYMGMGIYGFWTALVISLAVAAVFLGGYLEWYSKRMVSAVQG</sequence>
<proteinExistence type="predicted"/>
<dbReference type="PIRSF" id="PIRSF006603">
    <property type="entry name" value="DinF"/>
    <property type="match status" value="1"/>
</dbReference>
<dbReference type="EMBL" id="MXAN01000122">
    <property type="protein sequence ID" value="OPH33273.1"/>
    <property type="molecule type" value="Genomic_DNA"/>
</dbReference>
<evidence type="ECO:0000256" key="5">
    <source>
        <dbReference type="ARBA" id="ARBA00022692"/>
    </source>
</evidence>
<dbReference type="GO" id="GO:0006811">
    <property type="term" value="P:monoatomic ion transport"/>
    <property type="evidence" value="ECO:0007669"/>
    <property type="project" value="UniProtKB-KW"/>
</dbReference>
<feature type="transmembrane region" description="Helical" evidence="10">
    <location>
        <begin position="62"/>
        <end position="85"/>
    </location>
</feature>
<evidence type="ECO:0000313" key="11">
    <source>
        <dbReference type="EMBL" id="OPH33273.1"/>
    </source>
</evidence>
<feature type="transmembrane region" description="Helical" evidence="10">
    <location>
        <begin position="145"/>
        <end position="162"/>
    </location>
</feature>
<protein>
    <recommendedName>
        <fullName evidence="9">Multidrug-efflux transporter</fullName>
    </recommendedName>
</protein>
<feature type="transmembrane region" description="Helical" evidence="10">
    <location>
        <begin position="294"/>
        <end position="315"/>
    </location>
</feature>
<dbReference type="EMBL" id="UGQC01000001">
    <property type="protein sequence ID" value="STZ00324.1"/>
    <property type="molecule type" value="Genomic_DNA"/>
</dbReference>
<evidence type="ECO:0000256" key="6">
    <source>
        <dbReference type="ARBA" id="ARBA00022989"/>
    </source>
</evidence>
<evidence type="ECO:0000256" key="4">
    <source>
        <dbReference type="ARBA" id="ARBA00022475"/>
    </source>
</evidence>
<comment type="subcellular location">
    <subcellularLocation>
        <location evidence="1">Cell inner membrane</location>
        <topology evidence="1">Multi-pass membrane protein</topology>
    </subcellularLocation>
</comment>
<gene>
    <name evidence="12" type="primary">norM_2</name>
    <name evidence="11" type="ORF">B5J94_13280</name>
    <name evidence="12" type="ORF">NCTC7911_01719</name>
</gene>